<keyword evidence="5 6" id="KW-0833">Ubl conjugation pathway</keyword>
<evidence type="ECO:0000256" key="1">
    <source>
        <dbReference type="ARBA" id="ARBA00000885"/>
    </source>
</evidence>
<evidence type="ECO:0000313" key="9">
    <source>
        <dbReference type="Proteomes" id="UP000091820"/>
    </source>
</evidence>
<comment type="catalytic activity">
    <reaction evidence="1">
        <text>S-ubiquitinyl-[E2 ubiquitin-conjugating enzyme]-L-cysteine + [acceptor protein]-L-lysine = [E2 ubiquitin-conjugating enzyme]-L-cysteine + N(6)-ubiquitinyl-[acceptor protein]-L-lysine.</text>
        <dbReference type="EC" id="2.3.2.26"/>
    </reaction>
</comment>
<accession>A0A1A9WIM5</accession>
<feature type="domain" description="HECT" evidence="7">
    <location>
        <begin position="4"/>
        <end position="140"/>
    </location>
</feature>
<evidence type="ECO:0000256" key="3">
    <source>
        <dbReference type="ARBA" id="ARBA00012485"/>
    </source>
</evidence>
<dbReference type="Proteomes" id="UP000091820">
    <property type="component" value="Unassembled WGS sequence"/>
</dbReference>
<dbReference type="InterPro" id="IPR035983">
    <property type="entry name" value="Hect_E3_ubiquitin_ligase"/>
</dbReference>
<dbReference type="Pfam" id="PF00632">
    <property type="entry name" value="HECT"/>
    <property type="match status" value="1"/>
</dbReference>
<dbReference type="PANTHER" id="PTHR11254">
    <property type="entry name" value="HECT DOMAIN UBIQUITIN-PROTEIN LIGASE"/>
    <property type="match status" value="1"/>
</dbReference>
<dbReference type="PROSITE" id="PS50237">
    <property type="entry name" value="HECT"/>
    <property type="match status" value="1"/>
</dbReference>
<evidence type="ECO:0000259" key="7">
    <source>
        <dbReference type="PROSITE" id="PS50237"/>
    </source>
</evidence>
<dbReference type="EnsemblMetazoa" id="GBRI021175-RA">
    <property type="protein sequence ID" value="GBRI021175-PA"/>
    <property type="gene ID" value="GBRI021175"/>
</dbReference>
<name>A0A1A9WIM5_9MUSC</name>
<dbReference type="GO" id="GO:0048814">
    <property type="term" value="P:regulation of dendrite morphogenesis"/>
    <property type="evidence" value="ECO:0007669"/>
    <property type="project" value="TreeGrafter"/>
</dbReference>
<reference evidence="9" key="1">
    <citation type="submission" date="2014-03" db="EMBL/GenBank/DDBJ databases">
        <authorList>
            <person name="Aksoy S."/>
            <person name="Warren W."/>
            <person name="Wilson R.K."/>
        </authorList>
    </citation>
    <scope>NUCLEOTIDE SEQUENCE [LARGE SCALE GENOMIC DNA]</scope>
    <source>
        <strain evidence="9">IAEA</strain>
    </source>
</reference>
<dbReference type="PANTHER" id="PTHR11254:SF320">
    <property type="entry name" value="HECT-TYPE E3 UBIQUITIN TRANSFERASE"/>
    <property type="match status" value="1"/>
</dbReference>
<keyword evidence="9" id="KW-1185">Reference proteome</keyword>
<dbReference type="SUPFAM" id="SSF56204">
    <property type="entry name" value="Hect, E3 ligase catalytic domain"/>
    <property type="match status" value="1"/>
</dbReference>
<comment type="caution">
    <text evidence="6">Lacks conserved residue(s) required for the propagation of feature annotation.</text>
</comment>
<dbReference type="GO" id="GO:0006511">
    <property type="term" value="P:ubiquitin-dependent protein catabolic process"/>
    <property type="evidence" value="ECO:0007669"/>
    <property type="project" value="TreeGrafter"/>
</dbReference>
<evidence type="ECO:0000256" key="4">
    <source>
        <dbReference type="ARBA" id="ARBA00022679"/>
    </source>
</evidence>
<keyword evidence="4" id="KW-0808">Transferase</keyword>
<dbReference type="GO" id="GO:0016567">
    <property type="term" value="P:protein ubiquitination"/>
    <property type="evidence" value="ECO:0007669"/>
    <property type="project" value="TreeGrafter"/>
</dbReference>
<proteinExistence type="predicted"/>
<organism evidence="8 9">
    <name type="scientific">Glossina brevipalpis</name>
    <dbReference type="NCBI Taxonomy" id="37001"/>
    <lineage>
        <taxon>Eukaryota</taxon>
        <taxon>Metazoa</taxon>
        <taxon>Ecdysozoa</taxon>
        <taxon>Arthropoda</taxon>
        <taxon>Hexapoda</taxon>
        <taxon>Insecta</taxon>
        <taxon>Pterygota</taxon>
        <taxon>Neoptera</taxon>
        <taxon>Endopterygota</taxon>
        <taxon>Diptera</taxon>
        <taxon>Brachycera</taxon>
        <taxon>Muscomorpha</taxon>
        <taxon>Hippoboscoidea</taxon>
        <taxon>Glossinidae</taxon>
        <taxon>Glossina</taxon>
    </lineage>
</organism>
<evidence type="ECO:0000256" key="6">
    <source>
        <dbReference type="PROSITE-ProRule" id="PRU00104"/>
    </source>
</evidence>
<dbReference type="InterPro" id="IPR000569">
    <property type="entry name" value="HECT_dom"/>
</dbReference>
<dbReference type="AlphaFoldDB" id="A0A1A9WIM5"/>
<comment type="pathway">
    <text evidence="2">Protein modification; protein ubiquitination.</text>
</comment>
<reference evidence="8" key="2">
    <citation type="submission" date="2020-05" db="UniProtKB">
        <authorList>
            <consortium name="EnsemblMetazoa"/>
        </authorList>
    </citation>
    <scope>IDENTIFICATION</scope>
    <source>
        <strain evidence="8">IAEA</strain>
    </source>
</reference>
<evidence type="ECO:0000313" key="8">
    <source>
        <dbReference type="EnsemblMetazoa" id="GBRI021175-PA"/>
    </source>
</evidence>
<dbReference type="GO" id="GO:0009966">
    <property type="term" value="P:regulation of signal transduction"/>
    <property type="evidence" value="ECO:0007669"/>
    <property type="project" value="UniProtKB-ARBA"/>
</dbReference>
<dbReference type="VEuPathDB" id="VectorBase:GBRI021175"/>
<evidence type="ECO:0000256" key="2">
    <source>
        <dbReference type="ARBA" id="ARBA00004906"/>
    </source>
</evidence>
<evidence type="ECO:0000256" key="5">
    <source>
        <dbReference type="ARBA" id="ARBA00022786"/>
    </source>
</evidence>
<dbReference type="STRING" id="37001.A0A1A9WIM5"/>
<dbReference type="EC" id="2.3.2.26" evidence="3"/>
<dbReference type="GO" id="GO:0005737">
    <property type="term" value="C:cytoplasm"/>
    <property type="evidence" value="ECO:0007669"/>
    <property type="project" value="TreeGrafter"/>
</dbReference>
<sequence length="140" mass="16358">MAPSKKELSRGRLVVVLESEQGMDYGGLTKEFFQLSFTPCLGLIEYSATNIHTIQHLPAFVDNLKNWFQFLGRVFGLALIDRCLQHASCVAHFYKTLFRLPMTLSDLESLDDEFFQSLEWIRDRSQNFSRNWNEELQINF</sequence>
<dbReference type="Gene3D" id="3.30.2160.10">
    <property type="entry name" value="Hect, E3 ligase catalytic domain"/>
    <property type="match status" value="1"/>
</dbReference>
<dbReference type="GO" id="GO:0061630">
    <property type="term" value="F:ubiquitin protein ligase activity"/>
    <property type="evidence" value="ECO:0007669"/>
    <property type="project" value="UniProtKB-EC"/>
</dbReference>
<dbReference type="InterPro" id="IPR050409">
    <property type="entry name" value="E3_ubiq-protein_ligase"/>
</dbReference>
<protein>
    <recommendedName>
        <fullName evidence="3">HECT-type E3 ubiquitin transferase</fullName>
        <ecNumber evidence="3">2.3.2.26</ecNumber>
    </recommendedName>
</protein>
<dbReference type="Gene3D" id="3.90.1750.10">
    <property type="entry name" value="Hect, E3 ligase catalytic domains"/>
    <property type="match status" value="1"/>
</dbReference>